<evidence type="ECO:0000259" key="1">
    <source>
        <dbReference type="Pfam" id="PF07238"/>
    </source>
</evidence>
<protein>
    <submittedName>
        <fullName evidence="2">PilZ domain-containing protein</fullName>
    </submittedName>
</protein>
<dbReference type="EMBL" id="JABFCZ010000003">
    <property type="protein sequence ID" value="MBD1545179.1"/>
    <property type="molecule type" value="Genomic_DNA"/>
</dbReference>
<organism evidence="2 3">
    <name type="scientific">Roseibium aggregatum</name>
    <dbReference type="NCBI Taxonomy" id="187304"/>
    <lineage>
        <taxon>Bacteria</taxon>
        <taxon>Pseudomonadati</taxon>
        <taxon>Pseudomonadota</taxon>
        <taxon>Alphaproteobacteria</taxon>
        <taxon>Hyphomicrobiales</taxon>
        <taxon>Stappiaceae</taxon>
        <taxon>Roseibium</taxon>
    </lineage>
</organism>
<evidence type="ECO:0000313" key="2">
    <source>
        <dbReference type="EMBL" id="MBD1545179.1"/>
    </source>
</evidence>
<accession>A0A926NRK8</accession>
<dbReference type="RefSeq" id="WP_190289854.1">
    <property type="nucleotide sequence ID" value="NZ_JABFCZ010000003.1"/>
</dbReference>
<feature type="domain" description="PilZ" evidence="1">
    <location>
        <begin position="6"/>
        <end position="86"/>
    </location>
</feature>
<evidence type="ECO:0000313" key="3">
    <source>
        <dbReference type="Proteomes" id="UP000598467"/>
    </source>
</evidence>
<dbReference type="Pfam" id="PF07238">
    <property type="entry name" value="PilZ"/>
    <property type="match status" value="1"/>
</dbReference>
<dbReference type="GO" id="GO:0035438">
    <property type="term" value="F:cyclic-di-GMP binding"/>
    <property type="evidence" value="ECO:0007669"/>
    <property type="project" value="InterPro"/>
</dbReference>
<reference evidence="2" key="1">
    <citation type="submission" date="2020-05" db="EMBL/GenBank/DDBJ databases">
        <title>Identification of trans-AT polyketide cluster in two marine bacteria, producers of a novel glutaramide-containing polyketide sesbanimide D and analogs.</title>
        <authorList>
            <person name="Kacar D."/>
            <person name="Rodriguez P."/>
            <person name="Canedo L."/>
            <person name="Gonzalez E."/>
            <person name="Galan B."/>
            <person name="De La Calle F."/>
            <person name="Garcia J.L."/>
        </authorList>
    </citation>
    <scope>NUCLEOTIDE SEQUENCE</scope>
    <source>
        <strain evidence="2">PHM038</strain>
    </source>
</reference>
<proteinExistence type="predicted"/>
<dbReference type="AlphaFoldDB" id="A0A926NRK8"/>
<name>A0A926NRK8_9HYPH</name>
<dbReference type="InterPro" id="IPR009875">
    <property type="entry name" value="PilZ_domain"/>
</dbReference>
<dbReference type="Proteomes" id="UP000598467">
    <property type="component" value="Unassembled WGS sequence"/>
</dbReference>
<gene>
    <name evidence="2" type="ORF">HK439_02820</name>
</gene>
<comment type="caution">
    <text evidence="2">The sequence shown here is derived from an EMBL/GenBank/DDBJ whole genome shotgun (WGS) entry which is preliminary data.</text>
</comment>
<sequence length="112" mass="12652">MPKREQRAHPRRKTRLRGGKVADLTDRFLSECTIFDLSKGGCRLLVPGHVALPEEILIFDDLDKTIALARVAWRDGKQLGVAFEIPPAPVSMFKAQRLQALQYNYYAVVEGD</sequence>
<dbReference type="SUPFAM" id="SSF141371">
    <property type="entry name" value="PilZ domain-like"/>
    <property type="match status" value="1"/>
</dbReference>